<dbReference type="EMBL" id="GGEC01058895">
    <property type="protein sequence ID" value="MBX39379.1"/>
    <property type="molecule type" value="Transcribed_RNA"/>
</dbReference>
<evidence type="ECO:0000256" key="1">
    <source>
        <dbReference type="SAM" id="MobiDB-lite"/>
    </source>
</evidence>
<feature type="region of interest" description="Disordered" evidence="1">
    <location>
        <begin position="1"/>
        <end position="36"/>
    </location>
</feature>
<protein>
    <submittedName>
        <fullName evidence="2">Uncharacterized protein</fullName>
    </submittedName>
</protein>
<reference evidence="2" key="1">
    <citation type="submission" date="2018-02" db="EMBL/GenBank/DDBJ databases">
        <title>Rhizophora mucronata_Transcriptome.</title>
        <authorList>
            <person name="Meera S.P."/>
            <person name="Sreeshan A."/>
            <person name="Augustine A."/>
        </authorList>
    </citation>
    <scope>NUCLEOTIDE SEQUENCE</scope>
    <source>
        <tissue evidence="2">Leaf</tissue>
    </source>
</reference>
<sequence length="36" mass="4320">MGREEQKGKKPTLHAYSPHKLGKRKWKYQTHNDLMP</sequence>
<accession>A0A2P2NA79</accession>
<dbReference type="AlphaFoldDB" id="A0A2P2NA79"/>
<organism evidence="2">
    <name type="scientific">Rhizophora mucronata</name>
    <name type="common">Asiatic mangrove</name>
    <dbReference type="NCBI Taxonomy" id="61149"/>
    <lineage>
        <taxon>Eukaryota</taxon>
        <taxon>Viridiplantae</taxon>
        <taxon>Streptophyta</taxon>
        <taxon>Embryophyta</taxon>
        <taxon>Tracheophyta</taxon>
        <taxon>Spermatophyta</taxon>
        <taxon>Magnoliopsida</taxon>
        <taxon>eudicotyledons</taxon>
        <taxon>Gunneridae</taxon>
        <taxon>Pentapetalae</taxon>
        <taxon>rosids</taxon>
        <taxon>fabids</taxon>
        <taxon>Malpighiales</taxon>
        <taxon>Rhizophoraceae</taxon>
        <taxon>Rhizophora</taxon>
    </lineage>
</organism>
<name>A0A2P2NA79_RHIMU</name>
<evidence type="ECO:0000313" key="2">
    <source>
        <dbReference type="EMBL" id="MBX39379.1"/>
    </source>
</evidence>
<proteinExistence type="predicted"/>